<dbReference type="RefSeq" id="YP_009186805.1">
    <property type="nucleotide sequence ID" value="NC_028636.1"/>
</dbReference>
<sequence>MDMHSANKFYNYNRKPLRPTTLHDGNLPQSTYRDVSFLRKMICTEIPPNRQDDKFKTEGYNKENRNYR</sequence>
<dbReference type="GeneID" id="26382569"/>
<dbReference type="InterPro" id="IPR009289">
    <property type="entry name" value="Baculo_8kDa"/>
</dbReference>
<dbReference type="OrthoDB" id="24249at10239"/>
<name>A0A097P958_9ABAC</name>
<organism evidence="2 3">
    <name type="scientific">Sucra jujuba nucleopolyhedrovirus</name>
    <dbReference type="NCBI Taxonomy" id="1563660"/>
    <lineage>
        <taxon>Viruses</taxon>
        <taxon>Viruses incertae sedis</taxon>
        <taxon>Naldaviricetes</taxon>
        <taxon>Lefavirales</taxon>
        <taxon>Baculoviridae</taxon>
        <taxon>Alphabaculovirus</taxon>
        <taxon>Alphabaculovirus sujujubae</taxon>
    </lineage>
</organism>
<dbReference type="Pfam" id="PF06096">
    <property type="entry name" value="Baculo_8kDa"/>
    <property type="match status" value="1"/>
</dbReference>
<feature type="compositionally biased region" description="Basic and acidic residues" evidence="1">
    <location>
        <begin position="50"/>
        <end position="68"/>
    </location>
</feature>
<dbReference type="EMBL" id="KJ676450">
    <property type="protein sequence ID" value="AIU41353.1"/>
    <property type="molecule type" value="Genomic_DNA"/>
</dbReference>
<accession>A0A097P958</accession>
<evidence type="ECO:0000313" key="2">
    <source>
        <dbReference type="EMBL" id="AIU41353.1"/>
    </source>
</evidence>
<protein>
    <submittedName>
        <fullName evidence="2">Ac111</fullName>
    </submittedName>
</protein>
<dbReference type="Proteomes" id="UP000201917">
    <property type="component" value="Segment"/>
</dbReference>
<proteinExistence type="predicted"/>
<dbReference type="KEGG" id="vg:26382569"/>
<reference evidence="2 3" key="1">
    <citation type="journal article" date="2014" name="PLoS ONE">
        <title>Genomic Sequencing and Analysis of Sucra jujuba Nucleopolyhedrovirus.</title>
        <authorList>
            <person name="Liu X."/>
            <person name="Yin F."/>
            <person name="Zhu Z."/>
            <person name="Hou D."/>
            <person name="Wang J."/>
            <person name="Zhang L."/>
            <person name="Wang M."/>
            <person name="Wang H."/>
            <person name="Hu Z."/>
            <person name="Deng F."/>
        </authorList>
    </citation>
    <scope>NUCLEOTIDE SEQUENCE [LARGE SCALE GENOMIC DNA]</scope>
    <source>
        <strain evidence="2">473</strain>
    </source>
</reference>
<evidence type="ECO:0000313" key="3">
    <source>
        <dbReference type="Proteomes" id="UP000201917"/>
    </source>
</evidence>
<keyword evidence="3" id="KW-1185">Reference proteome</keyword>
<feature type="region of interest" description="Disordered" evidence="1">
    <location>
        <begin position="1"/>
        <end position="27"/>
    </location>
</feature>
<evidence type="ECO:0000256" key="1">
    <source>
        <dbReference type="SAM" id="MobiDB-lite"/>
    </source>
</evidence>
<feature type="region of interest" description="Disordered" evidence="1">
    <location>
        <begin position="48"/>
        <end position="68"/>
    </location>
</feature>